<accession>A0A1Y5PD04</accession>
<evidence type="ECO:0000256" key="7">
    <source>
        <dbReference type="SAM" id="MobiDB-lite"/>
    </source>
</evidence>
<evidence type="ECO:0000256" key="1">
    <source>
        <dbReference type="ARBA" id="ARBA00004236"/>
    </source>
</evidence>
<dbReference type="AlphaFoldDB" id="A0A1Y5PD04"/>
<reference evidence="10" key="1">
    <citation type="submission" date="2016-03" db="EMBL/GenBank/DDBJ databases">
        <authorList>
            <person name="Ploux O."/>
        </authorList>
    </citation>
    <scope>NUCLEOTIDE SEQUENCE</scope>
    <source>
        <strain evidence="10">UC10</strain>
    </source>
</reference>
<evidence type="ECO:0000256" key="8">
    <source>
        <dbReference type="SAM" id="Phobius"/>
    </source>
</evidence>
<keyword evidence="4 8" id="KW-0812">Transmembrane</keyword>
<keyword evidence="3" id="KW-1003">Cell membrane</keyword>
<sequence>MKARTVTVRPTLGASVSVVVAAIAAYAALPPWRFSWWPFAAITVVALVVLLVRVRRHSLVTWVAARVRQRRTGRYTTPVGAAVDIRHGNDVYGVRTADNEAVAVIRVDGHPYEPTFLRGSTVAHTVNVLPLHVLVQFVDQPGGLRIGFDIASDGFRVRPEQGYPQLYSTLLAARGAAGQRVTYLILRLDIRESLPGLVYRQSIGTAVAAAADRVIKALQQEGVRAVALSAEEQDAVLGTLSLGLAVPPPRPAIVDPDVAEDDEVEEPAAVAVASENAGKRRRRGSAGQAAKLDESDRKQPAPVDVHWSLINAQPGYVTSYYFSPEDITTDTFNQMWALPSDHVLHVLMLRKHGDEVVVSAMVRTNDPRPPKAAPTLFLNTLPGEQYTAALRAAPISAPSLPLPATALAEDLEIAVGSTGVLVGAALRDDKSGSPEVRRDDLVMWALTDPQRPTRITMDTSDFYVRQLLIRAAATGERIAIFSRDPRRWYSVSQPNIAVMEPGRRAEFVPTIIVNDHAAVAPPMGLASTVITVGRVTDTTPDIVFQQTSPTTVRVRTNTRILELAIVEFRQEQTWTGTAA</sequence>
<proteinExistence type="inferred from homology"/>
<dbReference type="EMBL" id="FLQS01000028">
    <property type="protein sequence ID" value="SBS76596.1"/>
    <property type="molecule type" value="Genomic_DNA"/>
</dbReference>
<feature type="domain" description="Type VII secretion system protein EccE" evidence="9">
    <location>
        <begin position="176"/>
        <end position="246"/>
    </location>
</feature>
<comment type="similarity">
    <text evidence="2">Belongs to the EccE family.</text>
</comment>
<feature type="transmembrane region" description="Helical" evidence="8">
    <location>
        <begin position="12"/>
        <end position="29"/>
    </location>
</feature>
<evidence type="ECO:0000256" key="4">
    <source>
        <dbReference type="ARBA" id="ARBA00022692"/>
    </source>
</evidence>
<dbReference type="InterPro" id="IPR021368">
    <property type="entry name" value="T7SS_EccE"/>
</dbReference>
<evidence type="ECO:0000259" key="9">
    <source>
        <dbReference type="Pfam" id="PF11203"/>
    </source>
</evidence>
<feature type="transmembrane region" description="Helical" evidence="8">
    <location>
        <begin position="35"/>
        <end position="52"/>
    </location>
</feature>
<dbReference type="InterPro" id="IPR050051">
    <property type="entry name" value="EccE_dom"/>
</dbReference>
<dbReference type="Pfam" id="PF11203">
    <property type="entry name" value="EccE"/>
    <property type="match status" value="1"/>
</dbReference>
<keyword evidence="6 8" id="KW-0472">Membrane</keyword>
<gene>
    <name evidence="10" type="ORF">MHPYR_340005</name>
</gene>
<name>A0A1Y5PD04_9MYCO</name>
<organism evidence="10">
    <name type="scientific">uncultured Mycobacterium sp</name>
    <dbReference type="NCBI Taxonomy" id="171292"/>
    <lineage>
        <taxon>Bacteria</taxon>
        <taxon>Bacillati</taxon>
        <taxon>Actinomycetota</taxon>
        <taxon>Actinomycetes</taxon>
        <taxon>Mycobacteriales</taxon>
        <taxon>Mycobacteriaceae</taxon>
        <taxon>Mycobacterium</taxon>
        <taxon>environmental samples</taxon>
    </lineage>
</organism>
<dbReference type="NCBIfam" id="TIGR03923">
    <property type="entry name" value="T7SS_EccE"/>
    <property type="match status" value="1"/>
</dbReference>
<protein>
    <recommendedName>
        <fullName evidence="9">Type VII secretion system protein EccE domain-containing protein</fullName>
    </recommendedName>
</protein>
<comment type="subcellular location">
    <subcellularLocation>
        <location evidence="1">Cell membrane</location>
    </subcellularLocation>
</comment>
<evidence type="ECO:0000313" key="10">
    <source>
        <dbReference type="EMBL" id="SBS76596.1"/>
    </source>
</evidence>
<evidence type="ECO:0000256" key="3">
    <source>
        <dbReference type="ARBA" id="ARBA00022475"/>
    </source>
</evidence>
<feature type="region of interest" description="Disordered" evidence="7">
    <location>
        <begin position="271"/>
        <end position="299"/>
    </location>
</feature>
<evidence type="ECO:0000256" key="2">
    <source>
        <dbReference type="ARBA" id="ARBA00007759"/>
    </source>
</evidence>
<evidence type="ECO:0000256" key="6">
    <source>
        <dbReference type="ARBA" id="ARBA00023136"/>
    </source>
</evidence>
<evidence type="ECO:0000256" key="5">
    <source>
        <dbReference type="ARBA" id="ARBA00022989"/>
    </source>
</evidence>
<dbReference type="GO" id="GO:0005886">
    <property type="term" value="C:plasma membrane"/>
    <property type="evidence" value="ECO:0007669"/>
    <property type="project" value="UniProtKB-SubCell"/>
</dbReference>
<keyword evidence="5 8" id="KW-1133">Transmembrane helix</keyword>